<evidence type="ECO:0000256" key="4">
    <source>
        <dbReference type="ARBA" id="ARBA00022801"/>
    </source>
</evidence>
<comment type="subcellular location">
    <subcellularLocation>
        <location evidence="1">Secreted</location>
        <location evidence="1">Extracellular space</location>
    </subcellularLocation>
</comment>
<feature type="signal peptide" evidence="8">
    <location>
        <begin position="1"/>
        <end position="17"/>
    </location>
</feature>
<evidence type="ECO:0000256" key="8">
    <source>
        <dbReference type="SAM" id="SignalP"/>
    </source>
</evidence>
<dbReference type="FunFam" id="2.40.10.10:FF:000004">
    <property type="entry name" value="Tryptase gamma 1"/>
    <property type="match status" value="1"/>
</dbReference>
<protein>
    <submittedName>
        <fullName evidence="11">Transmembrane protease serine 9-like</fullName>
    </submittedName>
</protein>
<dbReference type="SMART" id="SM00020">
    <property type="entry name" value="Tryp_SPc"/>
    <property type="match status" value="2"/>
</dbReference>
<dbReference type="PROSITE" id="PS00134">
    <property type="entry name" value="TRYPSIN_HIS"/>
    <property type="match status" value="2"/>
</dbReference>
<dbReference type="PROSITE" id="PS00135">
    <property type="entry name" value="TRYPSIN_SER"/>
    <property type="match status" value="2"/>
</dbReference>
<feature type="domain" description="Peptidase S1" evidence="9">
    <location>
        <begin position="43"/>
        <end position="280"/>
    </location>
</feature>
<proteinExistence type="inferred from homology"/>
<sequence>MNFFVVILGFVCALAYGAPYIEYEDYPQAAYVLESLLSDDTRVVNGEPAVRDQFPYQLSLRWANVSGSPSHLCGGTLVTPSMVLTAAHCMLFDYGTYDVVAGLLDRTENTSSTQRRDIETRILHENWPGGNRVARYDIALLKVSSPFILTHSVQLIHLPCQNDIPSGTVVVSGWGYTSSLDNDLPNILQYVEVDLISNEQCADDLNAVLGTTLALDDTMICTNGHQNISSCGGDSGSPLVQDGIQVGIVSWGVVPCGVNIGPSVYTRVSNYTDWIVSKMKLLVVLLGLVCTLAHGAPSVHKIDSPHPAYAKDIEILPSDDSRIIRGQNAVRDQFPYQVSLRWGYITASSHMCGGSIISASVVLTAAHCIDDYGTYAIVAGLLNRLESTSTTQSRGVSRIIVHENWPGGSSVYPWDIALIRVSSPFVFSSSVQPVELPSQGSTTSGDVVVSGWGRTSSSSSALPSVLQYANLEILANTLCANDLVSVLGSSSPLDNTMVCTSGRQRLAVCSGDSGGPLVKDGIQVGIVSWGITPCGNTIAPSVFTRVSSYTNWIEANL</sequence>
<evidence type="ECO:0000256" key="3">
    <source>
        <dbReference type="ARBA" id="ARBA00022670"/>
    </source>
</evidence>
<dbReference type="STRING" id="224129.A0A1W4WUZ6"/>
<dbReference type="PRINTS" id="PR00722">
    <property type="entry name" value="CHYMOTRYPSIN"/>
</dbReference>
<dbReference type="PROSITE" id="PS50240">
    <property type="entry name" value="TRYPSIN_DOM"/>
    <property type="match status" value="2"/>
</dbReference>
<dbReference type="AlphaFoldDB" id="A0A1W4WUZ6"/>
<dbReference type="KEGG" id="apln:108736086"/>
<dbReference type="CDD" id="cd00190">
    <property type="entry name" value="Tryp_SPc"/>
    <property type="match status" value="2"/>
</dbReference>
<dbReference type="InParanoid" id="A0A1W4WUZ6"/>
<accession>A0A1W4WUZ6</accession>
<dbReference type="RefSeq" id="XP_018323880.2">
    <property type="nucleotide sequence ID" value="XM_018468378.2"/>
</dbReference>
<evidence type="ECO:0000256" key="1">
    <source>
        <dbReference type="ARBA" id="ARBA00004239"/>
    </source>
</evidence>
<evidence type="ECO:0000256" key="6">
    <source>
        <dbReference type="ARBA" id="ARBA00023157"/>
    </source>
</evidence>
<feature type="domain" description="Peptidase S1" evidence="9">
    <location>
        <begin position="323"/>
        <end position="557"/>
    </location>
</feature>
<keyword evidence="8" id="KW-0732">Signal</keyword>
<dbReference type="Pfam" id="PF00089">
    <property type="entry name" value="Trypsin"/>
    <property type="match status" value="2"/>
</dbReference>
<evidence type="ECO:0000313" key="11">
    <source>
        <dbReference type="RefSeq" id="XP_018323880.2"/>
    </source>
</evidence>
<keyword evidence="4 7" id="KW-0378">Hydrolase</keyword>
<dbReference type="InterPro" id="IPR043504">
    <property type="entry name" value="Peptidase_S1_PA_chymotrypsin"/>
</dbReference>
<dbReference type="InterPro" id="IPR009003">
    <property type="entry name" value="Peptidase_S1_PA"/>
</dbReference>
<evidence type="ECO:0000313" key="10">
    <source>
        <dbReference type="Proteomes" id="UP000192223"/>
    </source>
</evidence>
<dbReference type="GO" id="GO:0006508">
    <property type="term" value="P:proteolysis"/>
    <property type="evidence" value="ECO:0007669"/>
    <property type="project" value="UniProtKB-KW"/>
</dbReference>
<evidence type="ECO:0000256" key="2">
    <source>
        <dbReference type="ARBA" id="ARBA00007664"/>
    </source>
</evidence>
<keyword evidence="5 7" id="KW-0720">Serine protease</keyword>
<keyword evidence="10" id="KW-1185">Reference proteome</keyword>
<dbReference type="InterPro" id="IPR001314">
    <property type="entry name" value="Peptidase_S1A"/>
</dbReference>
<keyword evidence="3 7" id="KW-0645">Protease</keyword>
<dbReference type="Gene3D" id="2.40.10.10">
    <property type="entry name" value="Trypsin-like serine proteases"/>
    <property type="match status" value="2"/>
</dbReference>
<dbReference type="InterPro" id="IPR018114">
    <property type="entry name" value="TRYPSIN_HIS"/>
</dbReference>
<comment type="similarity">
    <text evidence="2">Belongs to the peptidase S1 family.</text>
</comment>
<dbReference type="InterPro" id="IPR001254">
    <property type="entry name" value="Trypsin_dom"/>
</dbReference>
<feature type="chain" id="PRO_5028971540" evidence="8">
    <location>
        <begin position="18"/>
        <end position="557"/>
    </location>
</feature>
<dbReference type="FunFam" id="2.40.10.10:FF:000036">
    <property type="entry name" value="Trypsin beta"/>
    <property type="match status" value="2"/>
</dbReference>
<dbReference type="InterPro" id="IPR033116">
    <property type="entry name" value="TRYPSIN_SER"/>
</dbReference>
<dbReference type="InterPro" id="IPR050430">
    <property type="entry name" value="Peptidase_S1"/>
</dbReference>
<keyword evidence="6" id="KW-1015">Disulfide bond</keyword>
<dbReference type="FunFam" id="2.40.10.10:FF:000068">
    <property type="entry name" value="transmembrane protease serine 2"/>
    <property type="match status" value="1"/>
</dbReference>
<dbReference type="PANTHER" id="PTHR24276:SF95">
    <property type="entry name" value="PEPTIDASE S1 DOMAIN-CONTAINING PROTEIN"/>
    <property type="match status" value="1"/>
</dbReference>
<dbReference type="Proteomes" id="UP000192223">
    <property type="component" value="Unplaced"/>
</dbReference>
<dbReference type="GO" id="GO:0005576">
    <property type="term" value="C:extracellular region"/>
    <property type="evidence" value="ECO:0007669"/>
    <property type="project" value="UniProtKB-SubCell"/>
</dbReference>
<reference evidence="11" key="1">
    <citation type="submission" date="2025-08" db="UniProtKB">
        <authorList>
            <consortium name="RefSeq"/>
        </authorList>
    </citation>
    <scope>IDENTIFICATION</scope>
    <source>
        <tissue evidence="11">Entire body</tissue>
    </source>
</reference>
<evidence type="ECO:0000256" key="5">
    <source>
        <dbReference type="ARBA" id="ARBA00022825"/>
    </source>
</evidence>
<dbReference type="GeneID" id="108736086"/>
<evidence type="ECO:0000259" key="9">
    <source>
        <dbReference type="PROSITE" id="PS50240"/>
    </source>
</evidence>
<dbReference type="GO" id="GO:0004252">
    <property type="term" value="F:serine-type endopeptidase activity"/>
    <property type="evidence" value="ECO:0007669"/>
    <property type="project" value="InterPro"/>
</dbReference>
<dbReference type="PANTHER" id="PTHR24276">
    <property type="entry name" value="POLYSERASE-RELATED"/>
    <property type="match status" value="1"/>
</dbReference>
<evidence type="ECO:0000256" key="7">
    <source>
        <dbReference type="RuleBase" id="RU363034"/>
    </source>
</evidence>
<organism evidence="10 11">
    <name type="scientific">Agrilus planipennis</name>
    <name type="common">Emerald ash borer</name>
    <name type="synonym">Agrilus marcopoli</name>
    <dbReference type="NCBI Taxonomy" id="224129"/>
    <lineage>
        <taxon>Eukaryota</taxon>
        <taxon>Metazoa</taxon>
        <taxon>Ecdysozoa</taxon>
        <taxon>Arthropoda</taxon>
        <taxon>Hexapoda</taxon>
        <taxon>Insecta</taxon>
        <taxon>Pterygota</taxon>
        <taxon>Neoptera</taxon>
        <taxon>Endopterygota</taxon>
        <taxon>Coleoptera</taxon>
        <taxon>Polyphaga</taxon>
        <taxon>Elateriformia</taxon>
        <taxon>Buprestoidea</taxon>
        <taxon>Buprestidae</taxon>
        <taxon>Agrilinae</taxon>
        <taxon>Agrilus</taxon>
    </lineage>
</organism>
<name>A0A1W4WUZ6_AGRPL</name>
<dbReference type="SUPFAM" id="SSF50494">
    <property type="entry name" value="Trypsin-like serine proteases"/>
    <property type="match status" value="2"/>
</dbReference>
<gene>
    <name evidence="11" type="primary">LOC108736086</name>
</gene>
<dbReference type="OrthoDB" id="10061449at2759"/>